<reference evidence="1 2" key="1">
    <citation type="submission" date="2013-06" db="EMBL/GenBank/DDBJ databases">
        <title>The draft sequence of the Mycobacterium elephantis genome.</title>
        <authorList>
            <person name="Pettersson F.B."/>
            <person name="Das S."/>
            <person name="Dasgupta S."/>
            <person name="Bhattacharya A."/>
            <person name="Kirsebom L.A."/>
        </authorList>
    </citation>
    <scope>NUCLEOTIDE SEQUENCE [LARGE SCALE GENOMIC DNA]</scope>
    <source>
        <strain evidence="1 2">DSM 44368</strain>
    </source>
</reference>
<evidence type="ECO:0000313" key="2">
    <source>
        <dbReference type="Proteomes" id="UP000287177"/>
    </source>
</evidence>
<comment type="caution">
    <text evidence="1">The sequence shown here is derived from an EMBL/GenBank/DDBJ whole genome shotgun (WGS) entry which is preliminary data.</text>
</comment>
<organism evidence="1 2">
    <name type="scientific">Mycolicibacterium elephantis DSM 44368</name>
    <dbReference type="NCBI Taxonomy" id="1335622"/>
    <lineage>
        <taxon>Bacteria</taxon>
        <taxon>Bacillati</taxon>
        <taxon>Actinomycetota</taxon>
        <taxon>Actinomycetes</taxon>
        <taxon>Mycobacteriales</taxon>
        <taxon>Mycobacteriaceae</taxon>
        <taxon>Mycolicibacterium</taxon>
    </lineage>
</organism>
<proteinExistence type="predicted"/>
<dbReference type="AlphaFoldDB" id="A0A439DMH6"/>
<accession>A0A439DMH6</accession>
<name>A0A439DMH6_9MYCO</name>
<evidence type="ECO:0000313" key="1">
    <source>
        <dbReference type="EMBL" id="RWA16048.1"/>
    </source>
</evidence>
<protein>
    <submittedName>
        <fullName evidence="1">Uncharacterized protein</fullName>
    </submittedName>
</protein>
<sequence length="55" mass="5986">MALSVCWAGETQLTVVTAHRLGRLMQIIAGAVGVWRALGAWARIDSLENFFIGLD</sequence>
<gene>
    <name evidence="1" type="ORF">MELE44368_08390</name>
</gene>
<keyword evidence="2" id="KW-1185">Reference proteome</keyword>
<dbReference type="EMBL" id="ATDN01000067">
    <property type="protein sequence ID" value="RWA16048.1"/>
    <property type="molecule type" value="Genomic_DNA"/>
</dbReference>
<dbReference type="Proteomes" id="UP000287177">
    <property type="component" value="Unassembled WGS sequence"/>
</dbReference>